<protein>
    <submittedName>
        <fullName evidence="3">Serine hydrolase domain-containing protein</fullName>
    </submittedName>
</protein>
<sequence>MTRHDSAKSLAQRSMGRRSLLGVLGAAPVAVGAGWVLSGSADAVGAGSSGSSGPAGSSGAGGATGPKSASGKWSVPPALRPNGELDQFLAQQAAQDAFSGTVLVAHGDRTVLTRSFGMADKAKSIPNGTDTIYCLASVTKLFTAVAIAQLVQQGSVKYEGTLGSYLGGFAAEAADHVTVHQLLTHTSGLGDYFKIDGFFDAAAGWTTADQVLSGTLDFIRKAPLMFTPGTGHTYSNSAYAVLGGIVQQVSGQSYYDYIRQHVFAPAGMTSSDFYTRPQWQSDRRLAHPYSRPTPGPRVDIVNQEQLFIGLPDGNAFATAPDLVRFARALLGGRLLEPAYIELYNGAKFPAGTLPAKPGLPAKVLYEAYGPAVTLRNGKWAVGHNGGNAGISTFIEWYPGTEWVAVKLSNYDPQDTMMVDNEIEGILTR</sequence>
<dbReference type="RefSeq" id="WP_344672024.1">
    <property type="nucleotide sequence ID" value="NZ_BAAAQN010000102.1"/>
</dbReference>
<keyword evidence="3" id="KW-0378">Hydrolase</keyword>
<dbReference type="InterPro" id="IPR006311">
    <property type="entry name" value="TAT_signal"/>
</dbReference>
<keyword evidence="4" id="KW-1185">Reference proteome</keyword>
<dbReference type="GO" id="GO:0016787">
    <property type="term" value="F:hydrolase activity"/>
    <property type="evidence" value="ECO:0007669"/>
    <property type="project" value="UniProtKB-KW"/>
</dbReference>
<dbReference type="PROSITE" id="PS51318">
    <property type="entry name" value="TAT"/>
    <property type="match status" value="1"/>
</dbReference>
<accession>A0ABN2VLA6</accession>
<dbReference type="Proteomes" id="UP001500751">
    <property type="component" value="Unassembled WGS sequence"/>
</dbReference>
<dbReference type="PANTHER" id="PTHR43283">
    <property type="entry name" value="BETA-LACTAMASE-RELATED"/>
    <property type="match status" value="1"/>
</dbReference>
<feature type="region of interest" description="Disordered" evidence="1">
    <location>
        <begin position="46"/>
        <end position="77"/>
    </location>
</feature>
<dbReference type="InterPro" id="IPR012338">
    <property type="entry name" value="Beta-lactam/transpept-like"/>
</dbReference>
<dbReference type="InterPro" id="IPR050789">
    <property type="entry name" value="Diverse_Enzym_Activities"/>
</dbReference>
<organism evidence="3 4">
    <name type="scientific">Catenulispora yoronensis</name>
    <dbReference type="NCBI Taxonomy" id="450799"/>
    <lineage>
        <taxon>Bacteria</taxon>
        <taxon>Bacillati</taxon>
        <taxon>Actinomycetota</taxon>
        <taxon>Actinomycetes</taxon>
        <taxon>Catenulisporales</taxon>
        <taxon>Catenulisporaceae</taxon>
        <taxon>Catenulispora</taxon>
    </lineage>
</organism>
<dbReference type="InterPro" id="IPR001466">
    <property type="entry name" value="Beta-lactam-related"/>
</dbReference>
<proteinExistence type="predicted"/>
<evidence type="ECO:0000256" key="1">
    <source>
        <dbReference type="SAM" id="MobiDB-lite"/>
    </source>
</evidence>
<dbReference type="Pfam" id="PF00144">
    <property type="entry name" value="Beta-lactamase"/>
    <property type="match status" value="1"/>
</dbReference>
<evidence type="ECO:0000313" key="4">
    <source>
        <dbReference type="Proteomes" id="UP001500751"/>
    </source>
</evidence>
<dbReference type="Gene3D" id="3.40.710.10">
    <property type="entry name" value="DD-peptidase/beta-lactamase superfamily"/>
    <property type="match status" value="1"/>
</dbReference>
<comment type="caution">
    <text evidence="3">The sequence shown here is derived from an EMBL/GenBank/DDBJ whole genome shotgun (WGS) entry which is preliminary data.</text>
</comment>
<reference evidence="3 4" key="1">
    <citation type="journal article" date="2019" name="Int. J. Syst. Evol. Microbiol.">
        <title>The Global Catalogue of Microorganisms (GCM) 10K type strain sequencing project: providing services to taxonomists for standard genome sequencing and annotation.</title>
        <authorList>
            <consortium name="The Broad Institute Genomics Platform"/>
            <consortium name="The Broad Institute Genome Sequencing Center for Infectious Disease"/>
            <person name="Wu L."/>
            <person name="Ma J."/>
        </authorList>
    </citation>
    <scope>NUCLEOTIDE SEQUENCE [LARGE SCALE GENOMIC DNA]</scope>
    <source>
        <strain evidence="3 4">JCM 16014</strain>
    </source>
</reference>
<feature type="compositionally biased region" description="Low complexity" evidence="1">
    <location>
        <begin position="46"/>
        <end position="55"/>
    </location>
</feature>
<name>A0ABN2VLA6_9ACTN</name>
<evidence type="ECO:0000259" key="2">
    <source>
        <dbReference type="Pfam" id="PF00144"/>
    </source>
</evidence>
<feature type="domain" description="Beta-lactamase-related" evidence="2">
    <location>
        <begin position="86"/>
        <end position="414"/>
    </location>
</feature>
<dbReference type="EMBL" id="BAAAQN010000102">
    <property type="protein sequence ID" value="GAA2065387.1"/>
    <property type="molecule type" value="Genomic_DNA"/>
</dbReference>
<dbReference type="SUPFAM" id="SSF56601">
    <property type="entry name" value="beta-lactamase/transpeptidase-like"/>
    <property type="match status" value="1"/>
</dbReference>
<evidence type="ECO:0000313" key="3">
    <source>
        <dbReference type="EMBL" id="GAA2065387.1"/>
    </source>
</evidence>
<gene>
    <name evidence="3" type="ORF">GCM10009839_91270</name>
</gene>